<sequence length="190" mass="20225">MKALSVLTAAALAVSGNLAMAQDKAALAEEGKALMQEFGGALKAELQAAMKSGGPVDAIAVCNVKAPMIAEKVSKESGWTVARSSHKLRNPKNAPDDYTAAAIEEFLKRQESGEKADQLVKAEIVEEDGQQVFRMVKAIPTGEVCLACHGGDNVEPPVVEALAELYPEDKARGFEMGQMRGVFTLRKPLN</sequence>
<keyword evidence="1" id="KW-0732">Signal</keyword>
<feature type="chain" id="PRO_5007054719" description="Tll0287-like domain-containing protein" evidence="1">
    <location>
        <begin position="22"/>
        <end position="190"/>
    </location>
</feature>
<organism evidence="3 4">
    <name type="scientific">Ruegeria marisrubri</name>
    <dbReference type="NCBI Taxonomy" id="1685379"/>
    <lineage>
        <taxon>Bacteria</taxon>
        <taxon>Pseudomonadati</taxon>
        <taxon>Pseudomonadota</taxon>
        <taxon>Alphaproteobacteria</taxon>
        <taxon>Rhodobacterales</taxon>
        <taxon>Roseobacteraceae</taxon>
        <taxon>Ruegeria</taxon>
    </lineage>
</organism>
<feature type="domain" description="Tll0287-like" evidence="2">
    <location>
        <begin position="33"/>
        <end position="188"/>
    </location>
</feature>
<evidence type="ECO:0000313" key="3">
    <source>
        <dbReference type="EMBL" id="KUJ80760.1"/>
    </source>
</evidence>
<evidence type="ECO:0000259" key="2">
    <source>
        <dbReference type="Pfam" id="PF11845"/>
    </source>
</evidence>
<name>A0A0X3U5A3_9RHOB</name>
<feature type="signal peptide" evidence="1">
    <location>
        <begin position="1"/>
        <end position="21"/>
    </location>
</feature>
<proteinExistence type="predicted"/>
<dbReference type="Pfam" id="PF11845">
    <property type="entry name" value="Tll0287-like"/>
    <property type="match status" value="1"/>
</dbReference>
<dbReference type="Proteomes" id="UP000053791">
    <property type="component" value="Unassembled WGS sequence"/>
</dbReference>
<dbReference type="Gene3D" id="3.30.450.290">
    <property type="match status" value="1"/>
</dbReference>
<evidence type="ECO:0000313" key="4">
    <source>
        <dbReference type="Proteomes" id="UP000053791"/>
    </source>
</evidence>
<comment type="caution">
    <text evidence="3">The sequence shown here is derived from an EMBL/GenBank/DDBJ whole genome shotgun (WGS) entry which is preliminary data.</text>
</comment>
<dbReference type="OrthoDB" id="9797588at2"/>
<protein>
    <recommendedName>
        <fullName evidence="2">Tll0287-like domain-containing protein</fullName>
    </recommendedName>
</protein>
<dbReference type="EMBL" id="LQBQ01000012">
    <property type="protein sequence ID" value="KUJ80760.1"/>
    <property type="molecule type" value="Genomic_DNA"/>
</dbReference>
<dbReference type="STRING" id="1685379.AVO45_06940"/>
<dbReference type="RefSeq" id="WP_068346358.1">
    <property type="nucleotide sequence ID" value="NZ_LQBQ01000012.1"/>
</dbReference>
<accession>A0A0X3U5A3</accession>
<keyword evidence="4" id="KW-1185">Reference proteome</keyword>
<reference evidence="3 4" key="1">
    <citation type="submission" date="2015-12" db="EMBL/GenBank/DDBJ databases">
        <authorList>
            <person name="Shamseldin A."/>
            <person name="Moawad H."/>
            <person name="Abd El-Rahim W.M."/>
            <person name="Sadowsky M.J."/>
        </authorList>
    </citation>
    <scope>NUCLEOTIDE SEQUENCE [LARGE SCALE GENOMIC DNA]</scope>
    <source>
        <strain evidence="3 4">ZGT118</strain>
    </source>
</reference>
<evidence type="ECO:0000256" key="1">
    <source>
        <dbReference type="SAM" id="SignalP"/>
    </source>
</evidence>
<dbReference type="InterPro" id="IPR021796">
    <property type="entry name" value="Tll0287-like_dom"/>
</dbReference>
<gene>
    <name evidence="3" type="ORF">AVO45_06940</name>
</gene>
<dbReference type="AlphaFoldDB" id="A0A0X3U5A3"/>